<accession>A0A4C1V4Y5</accession>
<dbReference type="EMBL" id="BGZK01000277">
    <property type="protein sequence ID" value="GBP33649.1"/>
    <property type="molecule type" value="Genomic_DNA"/>
</dbReference>
<dbReference type="Proteomes" id="UP000299102">
    <property type="component" value="Unassembled WGS sequence"/>
</dbReference>
<sequence>MESSLHGMQTATNHRIKSRRRIGKLCSNAFYLILLQLKTYIYIGQRHAPPQTADVSINRRRTSPRAAQGRRPNPRRSVKSRAAAHLGPSHYLLYRRPSRGRCARKFTRRRVRCGAALKDLKGALHSAARRPRSL</sequence>
<proteinExistence type="predicted"/>
<organism evidence="2 3">
    <name type="scientific">Eumeta variegata</name>
    <name type="common">Bagworm moth</name>
    <name type="synonym">Eumeta japonica</name>
    <dbReference type="NCBI Taxonomy" id="151549"/>
    <lineage>
        <taxon>Eukaryota</taxon>
        <taxon>Metazoa</taxon>
        <taxon>Ecdysozoa</taxon>
        <taxon>Arthropoda</taxon>
        <taxon>Hexapoda</taxon>
        <taxon>Insecta</taxon>
        <taxon>Pterygota</taxon>
        <taxon>Neoptera</taxon>
        <taxon>Endopterygota</taxon>
        <taxon>Lepidoptera</taxon>
        <taxon>Glossata</taxon>
        <taxon>Ditrysia</taxon>
        <taxon>Tineoidea</taxon>
        <taxon>Psychidae</taxon>
        <taxon>Oiketicinae</taxon>
        <taxon>Eumeta</taxon>
    </lineage>
</organism>
<keyword evidence="3" id="KW-1185">Reference proteome</keyword>
<evidence type="ECO:0000313" key="2">
    <source>
        <dbReference type="EMBL" id="GBP33649.1"/>
    </source>
</evidence>
<gene>
    <name evidence="2" type="ORF">EVAR_16685_1</name>
</gene>
<protein>
    <submittedName>
        <fullName evidence="2">Uncharacterized protein</fullName>
    </submittedName>
</protein>
<feature type="region of interest" description="Disordered" evidence="1">
    <location>
        <begin position="50"/>
        <end position="82"/>
    </location>
</feature>
<name>A0A4C1V4Y5_EUMVA</name>
<evidence type="ECO:0000313" key="3">
    <source>
        <dbReference type="Proteomes" id="UP000299102"/>
    </source>
</evidence>
<evidence type="ECO:0000256" key="1">
    <source>
        <dbReference type="SAM" id="MobiDB-lite"/>
    </source>
</evidence>
<dbReference type="AlphaFoldDB" id="A0A4C1V4Y5"/>
<reference evidence="2 3" key="1">
    <citation type="journal article" date="2019" name="Commun. Biol.">
        <title>The bagworm genome reveals a unique fibroin gene that provides high tensile strength.</title>
        <authorList>
            <person name="Kono N."/>
            <person name="Nakamura H."/>
            <person name="Ohtoshi R."/>
            <person name="Tomita M."/>
            <person name="Numata K."/>
            <person name="Arakawa K."/>
        </authorList>
    </citation>
    <scope>NUCLEOTIDE SEQUENCE [LARGE SCALE GENOMIC DNA]</scope>
</reference>
<comment type="caution">
    <text evidence="2">The sequence shown here is derived from an EMBL/GenBank/DDBJ whole genome shotgun (WGS) entry which is preliminary data.</text>
</comment>